<accession>A0ABV1NL18</accession>
<dbReference type="EMBL" id="JBEGDD010000003">
    <property type="protein sequence ID" value="MEQ7154543.1"/>
    <property type="molecule type" value="Genomic_DNA"/>
</dbReference>
<name>A0ABV1NL18_9CAUL</name>
<feature type="signal peptide" evidence="1">
    <location>
        <begin position="1"/>
        <end position="19"/>
    </location>
</feature>
<feature type="chain" id="PRO_5046710650" description="Tetratricopeptide repeat protein" evidence="1">
    <location>
        <begin position="20"/>
        <end position="244"/>
    </location>
</feature>
<evidence type="ECO:0008006" key="4">
    <source>
        <dbReference type="Google" id="ProtNLM"/>
    </source>
</evidence>
<organism evidence="2 3">
    <name type="scientific">Brevundimonas aurifodinae</name>
    <dbReference type="NCBI Taxonomy" id="1508312"/>
    <lineage>
        <taxon>Bacteria</taxon>
        <taxon>Pseudomonadati</taxon>
        <taxon>Pseudomonadota</taxon>
        <taxon>Alphaproteobacteria</taxon>
        <taxon>Caulobacterales</taxon>
        <taxon>Caulobacteraceae</taxon>
        <taxon>Brevundimonas</taxon>
    </lineage>
</organism>
<reference evidence="2 3" key="1">
    <citation type="submission" date="2024-06" db="EMBL/GenBank/DDBJ databases">
        <title>Brevundimonas sp. C11.</title>
        <authorList>
            <person name="Maltman C."/>
        </authorList>
    </citation>
    <scope>NUCLEOTIDE SEQUENCE [LARGE SCALE GENOMIC DNA]</scope>
    <source>
        <strain evidence="2 3">C11</strain>
    </source>
</reference>
<dbReference type="RefSeq" id="WP_349683710.1">
    <property type="nucleotide sequence ID" value="NZ_JBEGDD010000003.1"/>
</dbReference>
<comment type="caution">
    <text evidence="2">The sequence shown here is derived from an EMBL/GenBank/DDBJ whole genome shotgun (WGS) entry which is preliminary data.</text>
</comment>
<keyword evidence="1" id="KW-0732">Signal</keyword>
<evidence type="ECO:0000313" key="2">
    <source>
        <dbReference type="EMBL" id="MEQ7154543.1"/>
    </source>
</evidence>
<keyword evidence="3" id="KW-1185">Reference proteome</keyword>
<evidence type="ECO:0000313" key="3">
    <source>
        <dbReference type="Proteomes" id="UP001445732"/>
    </source>
</evidence>
<evidence type="ECO:0000256" key="1">
    <source>
        <dbReference type="SAM" id="SignalP"/>
    </source>
</evidence>
<proteinExistence type="predicted"/>
<protein>
    <recommendedName>
        <fullName evidence="4">Tetratricopeptide repeat protein</fullName>
    </recommendedName>
</protein>
<dbReference type="Proteomes" id="UP001445732">
    <property type="component" value="Unassembled WGS sequence"/>
</dbReference>
<gene>
    <name evidence="2" type="ORF">ABN401_04885</name>
</gene>
<sequence>MIAIAFAALLQLASSPVEAALPTPCLQGVAAEAEGLDGLARSLYGLCRDQLGAESSIWAGLAANAALVDARLGIATALDGPASTEPNPSEAQAYAVALAMAYRGDFAQAHDAAAAIAADAVDANVRTMAVTLKTELSLAMGRCDGGSSVSTGSTPRVLAAHAFALWCAGDLEAAAKAFDTAQAANPADRILAAARDSLSRAKPGHTASESPAPVCARAFQDADPSRALPSERVADIYRCLFRAP</sequence>